<dbReference type="EMBL" id="JAXLPB010000001">
    <property type="protein sequence ID" value="MDY8108280.1"/>
    <property type="molecule type" value="Genomic_DNA"/>
</dbReference>
<comment type="caution">
    <text evidence="1">The sequence shown here is derived from an EMBL/GenBank/DDBJ whole genome shotgun (WGS) entry which is preliminary data.</text>
</comment>
<dbReference type="Proteomes" id="UP001294412">
    <property type="component" value="Unassembled WGS sequence"/>
</dbReference>
<evidence type="ECO:0000313" key="2">
    <source>
        <dbReference type="Proteomes" id="UP001294412"/>
    </source>
</evidence>
<evidence type="ECO:0000313" key="1">
    <source>
        <dbReference type="EMBL" id="MDY8108280.1"/>
    </source>
</evidence>
<name>A0ABU5HZR5_9HYPH</name>
<protein>
    <recommendedName>
        <fullName evidence="3">GcrA cell cycle regulator</fullName>
    </recommendedName>
</protein>
<keyword evidence="2" id="KW-1185">Reference proteome</keyword>
<accession>A0ABU5HZR5</accession>
<reference evidence="1 2" key="1">
    <citation type="submission" date="2023-12" db="EMBL/GenBank/DDBJ databases">
        <title>Description of Novel Strain Fulvimarina sp. 2208YS6-2-32 isolated from Uroteuthis (Photololigo) edulis.</title>
        <authorList>
            <person name="Park J.-S."/>
        </authorList>
    </citation>
    <scope>NUCLEOTIDE SEQUENCE [LARGE SCALE GENOMIC DNA]</scope>
    <source>
        <strain evidence="1 2">2208YS6-2-32</strain>
    </source>
</reference>
<proteinExistence type="predicted"/>
<evidence type="ECO:0008006" key="3">
    <source>
        <dbReference type="Google" id="ProtNLM"/>
    </source>
</evidence>
<organism evidence="1 2">
    <name type="scientific">Fulvimarina uroteuthidis</name>
    <dbReference type="NCBI Taxonomy" id="3098149"/>
    <lineage>
        <taxon>Bacteria</taxon>
        <taxon>Pseudomonadati</taxon>
        <taxon>Pseudomonadota</taxon>
        <taxon>Alphaproteobacteria</taxon>
        <taxon>Hyphomicrobiales</taxon>
        <taxon>Aurantimonadaceae</taxon>
        <taxon>Fulvimarina</taxon>
    </lineage>
</organism>
<sequence>MTKDQKATASAMWRAGRSSFEIADALDVDRVNIIRMSIRNRDLFPKRTSEERRAIISRSMRAS</sequence>
<gene>
    <name evidence="1" type="ORF">U0C82_03835</name>
</gene>
<dbReference type="RefSeq" id="WP_322185730.1">
    <property type="nucleotide sequence ID" value="NZ_JAXLPB010000001.1"/>
</dbReference>